<protein>
    <submittedName>
        <fullName evidence="1">Uncharacterized protein</fullName>
    </submittedName>
</protein>
<proteinExistence type="predicted"/>
<dbReference type="AlphaFoldDB" id="A0A8S3RGL8"/>
<organism evidence="1 2">
    <name type="scientific">Mytilus edulis</name>
    <name type="common">Blue mussel</name>
    <dbReference type="NCBI Taxonomy" id="6550"/>
    <lineage>
        <taxon>Eukaryota</taxon>
        <taxon>Metazoa</taxon>
        <taxon>Spiralia</taxon>
        <taxon>Lophotrochozoa</taxon>
        <taxon>Mollusca</taxon>
        <taxon>Bivalvia</taxon>
        <taxon>Autobranchia</taxon>
        <taxon>Pteriomorphia</taxon>
        <taxon>Mytilida</taxon>
        <taxon>Mytiloidea</taxon>
        <taxon>Mytilidae</taxon>
        <taxon>Mytilinae</taxon>
        <taxon>Mytilus</taxon>
    </lineage>
</organism>
<reference evidence="1" key="1">
    <citation type="submission" date="2021-03" db="EMBL/GenBank/DDBJ databases">
        <authorList>
            <person name="Bekaert M."/>
        </authorList>
    </citation>
    <scope>NUCLEOTIDE SEQUENCE</scope>
</reference>
<evidence type="ECO:0000313" key="1">
    <source>
        <dbReference type="EMBL" id="CAG2204207.1"/>
    </source>
</evidence>
<dbReference type="Proteomes" id="UP000683360">
    <property type="component" value="Unassembled WGS sequence"/>
</dbReference>
<sequence length="180" mass="18978">MFILCDSCLKDVDILSDQEDMYDKFMSIDSDLPADGNSNFACTRVYGGYCSHSKTCSDLGGRVEKLPVNCGCDACCKCTDACADGSTCISEGETCNGTRDTSGCCGNRVCCTPISSTTPITTPITTPDTTSGTTPPNTTPSCDWSGTGCIRNNSNTYCGSSCTYEITTEDCCGKNVAVYL</sequence>
<accession>A0A8S3RGL8</accession>
<dbReference type="EMBL" id="CAJPWZ010000941">
    <property type="protein sequence ID" value="CAG2204207.1"/>
    <property type="molecule type" value="Genomic_DNA"/>
</dbReference>
<name>A0A8S3RGL8_MYTED</name>
<keyword evidence="2" id="KW-1185">Reference proteome</keyword>
<gene>
    <name evidence="1" type="ORF">MEDL_18697</name>
</gene>
<evidence type="ECO:0000313" key="2">
    <source>
        <dbReference type="Proteomes" id="UP000683360"/>
    </source>
</evidence>
<comment type="caution">
    <text evidence="1">The sequence shown here is derived from an EMBL/GenBank/DDBJ whole genome shotgun (WGS) entry which is preliminary data.</text>
</comment>